<keyword evidence="3" id="KW-0804">Transcription</keyword>
<accession>A0A372LR88</accession>
<comment type="caution">
    <text evidence="5">The sequence shown here is derived from an EMBL/GenBank/DDBJ whole genome shotgun (WGS) entry which is preliminary data.</text>
</comment>
<dbReference type="PANTHER" id="PTHR43537:SF54">
    <property type="entry name" value="TRANSCRIPTIONAL REGULATOR, GNTR FAMILY"/>
    <property type="match status" value="1"/>
</dbReference>
<dbReference type="Proteomes" id="UP000264541">
    <property type="component" value="Unassembled WGS sequence"/>
</dbReference>
<protein>
    <submittedName>
        <fullName evidence="5">FadR family transcriptional regulator</fullName>
    </submittedName>
</protein>
<dbReference type="PROSITE" id="PS50949">
    <property type="entry name" value="HTH_GNTR"/>
    <property type="match status" value="1"/>
</dbReference>
<reference evidence="5 6" key="1">
    <citation type="submission" date="2018-08" db="EMBL/GenBank/DDBJ databases">
        <title>Bacillus chawlae sp. nov., Bacillus glennii sp. nov., and Bacillus saganii sp. nov. Isolated from the Vehicle Assembly Building at Kennedy Space Center where the Viking Spacecraft were Assembled.</title>
        <authorList>
            <person name="Seuylemezian A."/>
            <person name="Vaishampayan P."/>
        </authorList>
    </citation>
    <scope>NUCLEOTIDE SEQUENCE [LARGE SCALE GENOMIC DNA]</scope>
    <source>
        <strain evidence="5 6">V47-23a</strain>
    </source>
</reference>
<keyword evidence="6" id="KW-1185">Reference proteome</keyword>
<dbReference type="PRINTS" id="PR00035">
    <property type="entry name" value="HTHGNTR"/>
</dbReference>
<dbReference type="GO" id="GO:0003700">
    <property type="term" value="F:DNA-binding transcription factor activity"/>
    <property type="evidence" value="ECO:0007669"/>
    <property type="project" value="InterPro"/>
</dbReference>
<proteinExistence type="predicted"/>
<evidence type="ECO:0000313" key="6">
    <source>
        <dbReference type="Proteomes" id="UP000264541"/>
    </source>
</evidence>
<dbReference type="CDD" id="cd07377">
    <property type="entry name" value="WHTH_GntR"/>
    <property type="match status" value="1"/>
</dbReference>
<keyword evidence="2" id="KW-0238">DNA-binding</keyword>
<name>A0A372LR88_9BACI</name>
<evidence type="ECO:0000256" key="2">
    <source>
        <dbReference type="ARBA" id="ARBA00023125"/>
    </source>
</evidence>
<dbReference type="OrthoDB" id="9799482at2"/>
<dbReference type="PANTHER" id="PTHR43537">
    <property type="entry name" value="TRANSCRIPTIONAL REGULATOR, GNTR FAMILY"/>
    <property type="match status" value="1"/>
</dbReference>
<dbReference type="InterPro" id="IPR036390">
    <property type="entry name" value="WH_DNA-bd_sf"/>
</dbReference>
<evidence type="ECO:0000256" key="1">
    <source>
        <dbReference type="ARBA" id="ARBA00023015"/>
    </source>
</evidence>
<evidence type="ECO:0000259" key="4">
    <source>
        <dbReference type="PROSITE" id="PS50949"/>
    </source>
</evidence>
<dbReference type="SUPFAM" id="SSF46785">
    <property type="entry name" value="Winged helix' DNA-binding domain"/>
    <property type="match status" value="1"/>
</dbReference>
<dbReference type="Pfam" id="PF00392">
    <property type="entry name" value="GntR"/>
    <property type="match status" value="1"/>
</dbReference>
<evidence type="ECO:0000256" key="3">
    <source>
        <dbReference type="ARBA" id="ARBA00023163"/>
    </source>
</evidence>
<feature type="domain" description="HTH gntR-type" evidence="4">
    <location>
        <begin position="11"/>
        <end position="79"/>
    </location>
</feature>
<dbReference type="RefSeq" id="WP_117325607.1">
    <property type="nucleotide sequence ID" value="NZ_QVTE01000012.1"/>
</dbReference>
<evidence type="ECO:0000313" key="5">
    <source>
        <dbReference type="EMBL" id="RFU70743.1"/>
    </source>
</evidence>
<dbReference type="AlphaFoldDB" id="A0A372LR88"/>
<dbReference type="GO" id="GO:0003677">
    <property type="term" value="F:DNA binding"/>
    <property type="evidence" value="ECO:0007669"/>
    <property type="project" value="UniProtKB-KW"/>
</dbReference>
<dbReference type="EMBL" id="QVTE01000012">
    <property type="protein sequence ID" value="RFU70743.1"/>
    <property type="molecule type" value="Genomic_DNA"/>
</dbReference>
<organism evidence="5 6">
    <name type="scientific">Peribacillus saganii</name>
    <dbReference type="NCBI Taxonomy" id="2303992"/>
    <lineage>
        <taxon>Bacteria</taxon>
        <taxon>Bacillati</taxon>
        <taxon>Bacillota</taxon>
        <taxon>Bacilli</taxon>
        <taxon>Bacillales</taxon>
        <taxon>Bacillaceae</taxon>
        <taxon>Peribacillus</taxon>
    </lineage>
</organism>
<gene>
    <name evidence="5" type="ORF">D0469_05335</name>
</gene>
<dbReference type="InterPro" id="IPR000524">
    <property type="entry name" value="Tscrpt_reg_HTH_GntR"/>
</dbReference>
<dbReference type="SMART" id="SM00345">
    <property type="entry name" value="HTH_GNTR"/>
    <property type="match status" value="1"/>
</dbReference>
<keyword evidence="1" id="KW-0805">Transcription regulation</keyword>
<sequence>MDRLKKPASPPKVYIEIVGKLREMIEEDGLEPGDKIPSERELSERLNVGRSSVREALRALELLGLIETRRGEGTFIRDFQEHRLVELLGTFFLQDEKVIKDLAETKTIIELDCLRLIASSAADQEIKDFKEWAGSTQFTDEMFFEHAARINPNRLMERIWRVVNSYAGCPADGRFIREKAEYLELIDSLFSRDMEKTLVVYSQKVRKLSNGE</sequence>
<dbReference type="Gene3D" id="1.10.10.10">
    <property type="entry name" value="Winged helix-like DNA-binding domain superfamily/Winged helix DNA-binding domain"/>
    <property type="match status" value="1"/>
</dbReference>
<dbReference type="InterPro" id="IPR036388">
    <property type="entry name" value="WH-like_DNA-bd_sf"/>
</dbReference>